<keyword evidence="3" id="KW-1185">Reference proteome</keyword>
<evidence type="ECO:0000313" key="3">
    <source>
        <dbReference type="Proteomes" id="UP000611215"/>
    </source>
</evidence>
<sequence length="228" mass="26327">MKKNLRKVTVGLLFCSLFQVISAQDVNVDIATERNLMSKNISSKVNAEGSPYIDENFSSVRIAEQNNKIYVARYNAYNGELEVKLDKGKIIALDNNSDYEVTFTLTDKKYKTKTYITESGVSKRGFLVVLSENENHSLFKEERIKYYEKVEATSSYQQNKPAKFKKQDDLYYIQLGDVVTIMPQKKRDLLKAFPENSKKLKSYMKTNKLNPKHEDDLIKIADYLSTLK</sequence>
<evidence type="ECO:0000256" key="1">
    <source>
        <dbReference type="SAM" id="SignalP"/>
    </source>
</evidence>
<dbReference type="Proteomes" id="UP000611215">
    <property type="component" value="Unassembled WGS sequence"/>
</dbReference>
<dbReference type="EMBL" id="JADOET010000016">
    <property type="protein sequence ID" value="MBF8151209.1"/>
    <property type="molecule type" value="Genomic_DNA"/>
</dbReference>
<feature type="chain" id="PRO_5046345062" evidence="1">
    <location>
        <begin position="24"/>
        <end position="228"/>
    </location>
</feature>
<evidence type="ECO:0000313" key="2">
    <source>
        <dbReference type="EMBL" id="MBF8151209.1"/>
    </source>
</evidence>
<organism evidence="2 3">
    <name type="scientific">Winogradskyella marina</name>
    <dbReference type="NCBI Taxonomy" id="2785530"/>
    <lineage>
        <taxon>Bacteria</taxon>
        <taxon>Pseudomonadati</taxon>
        <taxon>Bacteroidota</taxon>
        <taxon>Flavobacteriia</taxon>
        <taxon>Flavobacteriales</taxon>
        <taxon>Flavobacteriaceae</taxon>
        <taxon>Winogradskyella</taxon>
    </lineage>
</organism>
<name>A0ABS0ELB4_9FLAO</name>
<dbReference type="RefSeq" id="WP_195872465.1">
    <property type="nucleotide sequence ID" value="NZ_JADOET010000016.1"/>
</dbReference>
<proteinExistence type="predicted"/>
<gene>
    <name evidence="2" type="ORF">ITJ86_14970</name>
</gene>
<feature type="signal peptide" evidence="1">
    <location>
        <begin position="1"/>
        <end position="23"/>
    </location>
</feature>
<reference evidence="2 3" key="1">
    <citation type="submission" date="2020-11" db="EMBL/GenBank/DDBJ databases">
        <title>Winogradskyella marina sp. nov., isolated from marine sediment.</title>
        <authorList>
            <person name="Bo J."/>
            <person name="Wang S."/>
            <person name="Song X."/>
            <person name="Du Z."/>
        </authorList>
    </citation>
    <scope>NUCLEOTIDE SEQUENCE [LARGE SCALE GENOMIC DNA]</scope>
    <source>
        <strain evidence="2 3">F6397</strain>
    </source>
</reference>
<accession>A0ABS0ELB4</accession>
<keyword evidence="1" id="KW-0732">Signal</keyword>
<protein>
    <submittedName>
        <fullName evidence="2">Uncharacterized protein</fullName>
    </submittedName>
</protein>
<comment type="caution">
    <text evidence="2">The sequence shown here is derived from an EMBL/GenBank/DDBJ whole genome shotgun (WGS) entry which is preliminary data.</text>
</comment>